<keyword evidence="10" id="KW-1185">Reference proteome</keyword>
<evidence type="ECO:0000256" key="1">
    <source>
        <dbReference type="ARBA" id="ARBA00001947"/>
    </source>
</evidence>
<dbReference type="Proteomes" id="UP000269265">
    <property type="component" value="Unassembled WGS sequence"/>
</dbReference>
<name>A0A3R8TBM2_9BURK</name>
<evidence type="ECO:0000256" key="6">
    <source>
        <dbReference type="ARBA" id="ARBA00023002"/>
    </source>
</evidence>
<keyword evidence="4" id="KW-0862">Zinc</keyword>
<dbReference type="RefSeq" id="WP_125243449.1">
    <property type="nucleotide sequence ID" value="NZ_RSED01000008.1"/>
</dbReference>
<dbReference type="InterPro" id="IPR047109">
    <property type="entry name" value="CAD-like"/>
</dbReference>
<gene>
    <name evidence="9" type="ORF">EIP75_11670</name>
</gene>
<dbReference type="PANTHER" id="PTHR42683">
    <property type="entry name" value="ALDEHYDE REDUCTASE"/>
    <property type="match status" value="1"/>
</dbReference>
<evidence type="ECO:0000313" key="10">
    <source>
        <dbReference type="Proteomes" id="UP000269265"/>
    </source>
</evidence>
<sequence length="345" mass="36983">MSTTHIRAWAAQEASKPLVNFEYDPGPLGAEEVEIRVEHSGLCHSDLSLIDNEWGFSNFPIVGGHEVVGTVLALGPNTRGLKVGQRVGLGWMAESCMACRSCLNGEPQLCRAGRPTIVGHHGGFAERVRAHWLWVCPIPAGLDPAKAGPLLCGGITVFSPFLNFGIKPTHRVGVVGIGGLGHLALKFARAWGCEVTAFTSSDSKRDEALQLGAHQVVSSVDAKAMKQVAGRLDMVLVTVNVMLNWKALMGTLAPNGRLHLVGILPQPMEVEAFPLIGGQRSVSGSPTGSRQDIDTMLEFAARHGIEPQTEHYPMSRINDALDHLRAGKARYRVVLDADFDAAPSA</sequence>
<dbReference type="SUPFAM" id="SSF50129">
    <property type="entry name" value="GroES-like"/>
    <property type="match status" value="1"/>
</dbReference>
<dbReference type="InterPro" id="IPR029752">
    <property type="entry name" value="D-isomer_DH_CS1"/>
</dbReference>
<dbReference type="Gene3D" id="3.40.50.720">
    <property type="entry name" value="NAD(P)-binding Rossmann-like Domain"/>
    <property type="match status" value="1"/>
</dbReference>
<comment type="caution">
    <text evidence="9">The sequence shown here is derived from an EMBL/GenBank/DDBJ whole genome shotgun (WGS) entry which is preliminary data.</text>
</comment>
<dbReference type="FunFam" id="3.40.50.720:FF:000022">
    <property type="entry name" value="Cinnamyl alcohol dehydrogenase"/>
    <property type="match status" value="1"/>
</dbReference>
<evidence type="ECO:0000256" key="5">
    <source>
        <dbReference type="ARBA" id="ARBA00022857"/>
    </source>
</evidence>
<dbReference type="FunFam" id="3.90.180.10:FF:000018">
    <property type="entry name" value="NAD(P)-dependent alcohol dehydrogenase"/>
    <property type="match status" value="1"/>
</dbReference>
<dbReference type="InterPro" id="IPR020843">
    <property type="entry name" value="ER"/>
</dbReference>
<accession>A0A3R8TBM2</accession>
<reference evidence="9 10" key="1">
    <citation type="submission" date="2018-12" db="EMBL/GenBank/DDBJ databases">
        <title>The whole draft genome of Aquabacterium sp. SJQ9.</title>
        <authorList>
            <person name="Sun L."/>
            <person name="Gao X."/>
            <person name="Chen W."/>
            <person name="Huang K."/>
        </authorList>
    </citation>
    <scope>NUCLEOTIDE SEQUENCE [LARGE SCALE GENOMIC DNA]</scope>
    <source>
        <strain evidence="9 10">SJQ9</strain>
    </source>
</reference>
<dbReference type="PROSITE" id="PS00065">
    <property type="entry name" value="D_2_HYDROXYACID_DH_1"/>
    <property type="match status" value="1"/>
</dbReference>
<dbReference type="OrthoDB" id="9771084at2"/>
<dbReference type="Pfam" id="PF00107">
    <property type="entry name" value="ADH_zinc_N"/>
    <property type="match status" value="1"/>
</dbReference>
<dbReference type="EC" id="1.1.1.2" evidence="7"/>
<dbReference type="Pfam" id="PF08240">
    <property type="entry name" value="ADH_N"/>
    <property type="match status" value="1"/>
</dbReference>
<keyword evidence="3" id="KW-0479">Metal-binding</keyword>
<comment type="cofactor">
    <cofactor evidence="1">
        <name>Zn(2+)</name>
        <dbReference type="ChEBI" id="CHEBI:29105"/>
    </cofactor>
</comment>
<dbReference type="InterPro" id="IPR011032">
    <property type="entry name" value="GroES-like_sf"/>
</dbReference>
<feature type="domain" description="Enoyl reductase (ER)" evidence="8">
    <location>
        <begin position="14"/>
        <end position="335"/>
    </location>
</feature>
<evidence type="ECO:0000259" key="8">
    <source>
        <dbReference type="SMART" id="SM00829"/>
    </source>
</evidence>
<dbReference type="GO" id="GO:0046872">
    <property type="term" value="F:metal ion binding"/>
    <property type="evidence" value="ECO:0007669"/>
    <property type="project" value="UniProtKB-KW"/>
</dbReference>
<keyword evidence="6" id="KW-0560">Oxidoreductase</keyword>
<dbReference type="EMBL" id="RSED01000008">
    <property type="protein sequence ID" value="RRS04045.1"/>
    <property type="molecule type" value="Genomic_DNA"/>
</dbReference>
<dbReference type="AlphaFoldDB" id="A0A3R8TBM2"/>
<dbReference type="SMART" id="SM00829">
    <property type="entry name" value="PKS_ER"/>
    <property type="match status" value="1"/>
</dbReference>
<dbReference type="GO" id="GO:0008106">
    <property type="term" value="F:alcohol dehydrogenase (NADP+) activity"/>
    <property type="evidence" value="ECO:0007669"/>
    <property type="project" value="UniProtKB-EC"/>
</dbReference>
<evidence type="ECO:0000256" key="7">
    <source>
        <dbReference type="ARBA" id="ARBA00024074"/>
    </source>
</evidence>
<dbReference type="Gene3D" id="3.90.180.10">
    <property type="entry name" value="Medium-chain alcohol dehydrogenases, catalytic domain"/>
    <property type="match status" value="1"/>
</dbReference>
<evidence type="ECO:0000256" key="3">
    <source>
        <dbReference type="ARBA" id="ARBA00022723"/>
    </source>
</evidence>
<keyword evidence="5" id="KW-0521">NADP</keyword>
<dbReference type="InterPro" id="IPR013154">
    <property type="entry name" value="ADH-like_N"/>
</dbReference>
<proteinExistence type="inferred from homology"/>
<protein>
    <recommendedName>
        <fullName evidence="7">alcohol dehydrogenase (NADP(+))</fullName>
        <ecNumber evidence="7">1.1.1.2</ecNumber>
    </recommendedName>
</protein>
<evidence type="ECO:0000313" key="9">
    <source>
        <dbReference type="EMBL" id="RRS04045.1"/>
    </source>
</evidence>
<organism evidence="9 10">
    <name type="scientific">Aquabacterium soli</name>
    <dbReference type="NCBI Taxonomy" id="2493092"/>
    <lineage>
        <taxon>Bacteria</taxon>
        <taxon>Pseudomonadati</taxon>
        <taxon>Pseudomonadota</taxon>
        <taxon>Betaproteobacteria</taxon>
        <taxon>Burkholderiales</taxon>
        <taxon>Aquabacterium</taxon>
    </lineage>
</organism>
<comment type="similarity">
    <text evidence="2">Belongs to the zinc-containing alcohol dehydrogenase family.</text>
</comment>
<dbReference type="SUPFAM" id="SSF51735">
    <property type="entry name" value="NAD(P)-binding Rossmann-fold domains"/>
    <property type="match status" value="1"/>
</dbReference>
<dbReference type="CDD" id="cd05283">
    <property type="entry name" value="CAD1"/>
    <property type="match status" value="1"/>
</dbReference>
<dbReference type="InterPro" id="IPR036291">
    <property type="entry name" value="NAD(P)-bd_dom_sf"/>
</dbReference>
<evidence type="ECO:0000256" key="4">
    <source>
        <dbReference type="ARBA" id="ARBA00022833"/>
    </source>
</evidence>
<evidence type="ECO:0000256" key="2">
    <source>
        <dbReference type="ARBA" id="ARBA00008072"/>
    </source>
</evidence>
<dbReference type="InterPro" id="IPR013149">
    <property type="entry name" value="ADH-like_C"/>
</dbReference>